<sequence>MRFPFIPSFSAAPAALTSLMLTLPLSAQPLPPELFLPPFPELGRTTSAGVAASASPRSAGEAASGLLGRWVTASGNLEVEIAPCGQPQPQPLCGTVTRVLGHRSMARDGEMQPVDARPAVGMQILRGLTLAASEDPQASGAPWFGEIYNRENGRTYRCRVHLGTTGGARHDLVVRPYVFTPLFGQTQHWQRAGAELAQQAQPKETP</sequence>
<reference evidence="3 4" key="1">
    <citation type="submission" date="2019-03" db="EMBL/GenBank/DDBJ databases">
        <title>Genomic Encyclopedia of Type Strains, Phase IV (KMG-IV): sequencing the most valuable type-strain genomes for metagenomic binning, comparative biology and taxonomic classification.</title>
        <authorList>
            <person name="Goeker M."/>
        </authorList>
    </citation>
    <scope>NUCLEOTIDE SEQUENCE [LARGE SCALE GENOMIC DNA]</scope>
    <source>
        <strain evidence="3 4">DSM 11901</strain>
    </source>
</reference>
<dbReference type="OrthoDB" id="9814399at2"/>
<evidence type="ECO:0000256" key="1">
    <source>
        <dbReference type="SAM" id="SignalP"/>
    </source>
</evidence>
<dbReference type="Pfam" id="PF09917">
    <property type="entry name" value="DUF2147"/>
    <property type="match status" value="1"/>
</dbReference>
<protein>
    <submittedName>
        <fullName evidence="3">Uncharacterized protein (DUF2147 family)</fullName>
    </submittedName>
</protein>
<accession>A0A4R6RPN5</accession>
<keyword evidence="1" id="KW-0732">Signal</keyword>
<dbReference type="Proteomes" id="UP000294593">
    <property type="component" value="Unassembled WGS sequence"/>
</dbReference>
<feature type="domain" description="DUF2147" evidence="2">
    <location>
        <begin position="68"/>
        <end position="191"/>
    </location>
</feature>
<dbReference type="Gene3D" id="2.40.128.520">
    <property type="match status" value="1"/>
</dbReference>
<name>A0A4R6RPN5_9BURK</name>
<dbReference type="RefSeq" id="WP_133606310.1">
    <property type="nucleotide sequence ID" value="NZ_SNXW01000001.1"/>
</dbReference>
<proteinExistence type="predicted"/>
<evidence type="ECO:0000313" key="3">
    <source>
        <dbReference type="EMBL" id="TDP88594.1"/>
    </source>
</evidence>
<dbReference type="EMBL" id="SNXW01000001">
    <property type="protein sequence ID" value="TDP88594.1"/>
    <property type="molecule type" value="Genomic_DNA"/>
</dbReference>
<dbReference type="PANTHER" id="PTHR36919">
    <property type="entry name" value="BLR1215 PROTEIN"/>
    <property type="match status" value="1"/>
</dbReference>
<evidence type="ECO:0000313" key="4">
    <source>
        <dbReference type="Proteomes" id="UP000294593"/>
    </source>
</evidence>
<dbReference type="InterPro" id="IPR019223">
    <property type="entry name" value="DUF2147"/>
</dbReference>
<evidence type="ECO:0000259" key="2">
    <source>
        <dbReference type="Pfam" id="PF09917"/>
    </source>
</evidence>
<keyword evidence="4" id="KW-1185">Reference proteome</keyword>
<feature type="signal peptide" evidence="1">
    <location>
        <begin position="1"/>
        <end position="27"/>
    </location>
</feature>
<gene>
    <name evidence="3" type="ORF">EV672_101747</name>
</gene>
<organism evidence="3 4">
    <name type="scientific">Aquabacterium commune</name>
    <dbReference type="NCBI Taxonomy" id="70586"/>
    <lineage>
        <taxon>Bacteria</taxon>
        <taxon>Pseudomonadati</taxon>
        <taxon>Pseudomonadota</taxon>
        <taxon>Betaproteobacteria</taxon>
        <taxon>Burkholderiales</taxon>
        <taxon>Aquabacterium</taxon>
    </lineage>
</organism>
<dbReference type="AlphaFoldDB" id="A0A4R6RPN5"/>
<dbReference type="PANTHER" id="PTHR36919:SF2">
    <property type="entry name" value="BLL6627 PROTEIN"/>
    <property type="match status" value="1"/>
</dbReference>
<feature type="chain" id="PRO_5020571378" evidence="1">
    <location>
        <begin position="28"/>
        <end position="206"/>
    </location>
</feature>
<comment type="caution">
    <text evidence="3">The sequence shown here is derived from an EMBL/GenBank/DDBJ whole genome shotgun (WGS) entry which is preliminary data.</text>
</comment>